<dbReference type="Proteomes" id="UP000770015">
    <property type="component" value="Unassembled WGS sequence"/>
</dbReference>
<keyword evidence="2" id="KW-1185">Reference proteome</keyword>
<sequence>MALSYSPHPGSGGQHPVGLDDVWTAPITFRRIRIVTREDIEATYPLITTYVENPSLALSVNEISLDPVTWMAIMSHMQGKELSEPARPVRHNAHAAVEAYARNIGLSVATTEKMTIALRWKMAHLMAYKPPCPDGFSAHNSNYAHTAATILLSLCKNVEILNVGDLTISTSRSLDIPHSLDWNLPLENYLLFNNYGKLASPGLQKLKHLRFLCGKPLWYDGCYIELDFLVWMRCFHRLPALESVEMDAVMDYQRVTRNLFPPITGSFKSLHVTHADMGASMLGIMMRIPRTLEEFVLSVGGLRHPDLGGPSSMRFKTLGKCLFEHRNTLRVLDLDIDRQCGTQRPEDDDQSGDAYAEEECYKDEFFHIDKAENTRPMWPEQLEDSRPFGFGIGPLDQFTALTHLSIGLDALLGWSPQHKTTRGGDFVAPFRLVEGLPSSVESLRIYGYTRGESTTLDDHLDELTAKMHQRLPNLKHVEGLEERIEVMKDRSSEAEEEDLWERPDVDIDWVRA</sequence>
<dbReference type="EMBL" id="JAGSXJ010000039">
    <property type="protein sequence ID" value="KAH6664816.1"/>
    <property type="molecule type" value="Genomic_DNA"/>
</dbReference>
<name>A0A9P8V162_9PEZI</name>
<evidence type="ECO:0000313" key="2">
    <source>
        <dbReference type="Proteomes" id="UP000770015"/>
    </source>
</evidence>
<comment type="caution">
    <text evidence="1">The sequence shown here is derived from an EMBL/GenBank/DDBJ whole genome shotgun (WGS) entry which is preliminary data.</text>
</comment>
<dbReference type="OrthoDB" id="3437411at2759"/>
<protein>
    <submittedName>
        <fullName evidence="1">Uncharacterized protein</fullName>
    </submittedName>
</protein>
<proteinExistence type="predicted"/>
<gene>
    <name evidence="1" type="ORF">F5X68DRAFT_177460</name>
</gene>
<accession>A0A9P8V162</accession>
<evidence type="ECO:0000313" key="1">
    <source>
        <dbReference type="EMBL" id="KAH6664816.1"/>
    </source>
</evidence>
<organism evidence="1 2">
    <name type="scientific">Plectosphaerella plurivora</name>
    <dbReference type="NCBI Taxonomy" id="936078"/>
    <lineage>
        <taxon>Eukaryota</taxon>
        <taxon>Fungi</taxon>
        <taxon>Dikarya</taxon>
        <taxon>Ascomycota</taxon>
        <taxon>Pezizomycotina</taxon>
        <taxon>Sordariomycetes</taxon>
        <taxon>Hypocreomycetidae</taxon>
        <taxon>Glomerellales</taxon>
        <taxon>Plectosphaerellaceae</taxon>
        <taxon>Plectosphaerella</taxon>
    </lineage>
</organism>
<dbReference type="AlphaFoldDB" id="A0A9P8V162"/>
<reference evidence="1" key="1">
    <citation type="journal article" date="2021" name="Nat. Commun.">
        <title>Genetic determinants of endophytism in the Arabidopsis root mycobiome.</title>
        <authorList>
            <person name="Mesny F."/>
            <person name="Miyauchi S."/>
            <person name="Thiergart T."/>
            <person name="Pickel B."/>
            <person name="Atanasova L."/>
            <person name="Karlsson M."/>
            <person name="Huettel B."/>
            <person name="Barry K.W."/>
            <person name="Haridas S."/>
            <person name="Chen C."/>
            <person name="Bauer D."/>
            <person name="Andreopoulos W."/>
            <person name="Pangilinan J."/>
            <person name="LaButti K."/>
            <person name="Riley R."/>
            <person name="Lipzen A."/>
            <person name="Clum A."/>
            <person name="Drula E."/>
            <person name="Henrissat B."/>
            <person name="Kohler A."/>
            <person name="Grigoriev I.V."/>
            <person name="Martin F.M."/>
            <person name="Hacquard S."/>
        </authorList>
    </citation>
    <scope>NUCLEOTIDE SEQUENCE</scope>
    <source>
        <strain evidence="1">MPI-SDFR-AT-0117</strain>
    </source>
</reference>